<dbReference type="SUPFAM" id="SSF53756">
    <property type="entry name" value="UDP-Glycosyltransferase/glycogen phosphorylase"/>
    <property type="match status" value="1"/>
</dbReference>
<keyword evidence="1" id="KW-0812">Transmembrane</keyword>
<keyword evidence="1" id="KW-0472">Membrane</keyword>
<proteinExistence type="predicted"/>
<accession>A0A2M7RCN5</accession>
<feature type="transmembrane region" description="Helical" evidence="1">
    <location>
        <begin position="92"/>
        <end position="112"/>
    </location>
</feature>
<dbReference type="Proteomes" id="UP000228689">
    <property type="component" value="Unassembled WGS sequence"/>
</dbReference>
<dbReference type="EMBL" id="PFMC01000062">
    <property type="protein sequence ID" value="PIY94505.1"/>
    <property type="molecule type" value="Genomic_DNA"/>
</dbReference>
<feature type="transmembrane region" description="Helical" evidence="1">
    <location>
        <begin position="64"/>
        <end position="86"/>
    </location>
</feature>
<organism evidence="4 5">
    <name type="scientific">Candidatus Komeilibacteria bacterium CG_4_10_14_0_8_um_filter_37_78</name>
    <dbReference type="NCBI Taxonomy" id="1974471"/>
    <lineage>
        <taxon>Bacteria</taxon>
        <taxon>Candidatus Komeiliibacteriota</taxon>
    </lineage>
</organism>
<feature type="domain" description="Glycosyltransferase subfamily 4-like N-terminal" evidence="3">
    <location>
        <begin position="20"/>
        <end position="186"/>
    </location>
</feature>
<name>A0A2M7RCN5_9BACT</name>
<keyword evidence="1" id="KW-1133">Transmembrane helix</keyword>
<dbReference type="GO" id="GO:0016757">
    <property type="term" value="F:glycosyltransferase activity"/>
    <property type="evidence" value="ECO:0007669"/>
    <property type="project" value="InterPro"/>
</dbReference>
<dbReference type="Gene3D" id="3.40.50.2000">
    <property type="entry name" value="Glycogen Phosphorylase B"/>
    <property type="match status" value="2"/>
</dbReference>
<dbReference type="CDD" id="cd03801">
    <property type="entry name" value="GT4_PimA-like"/>
    <property type="match status" value="1"/>
</dbReference>
<evidence type="ECO:0000313" key="4">
    <source>
        <dbReference type="EMBL" id="PIY94505.1"/>
    </source>
</evidence>
<evidence type="ECO:0000256" key="1">
    <source>
        <dbReference type="SAM" id="Phobius"/>
    </source>
</evidence>
<evidence type="ECO:0000313" key="5">
    <source>
        <dbReference type="Proteomes" id="UP000228689"/>
    </source>
</evidence>
<dbReference type="Pfam" id="PF13439">
    <property type="entry name" value="Glyco_transf_4"/>
    <property type="match status" value="1"/>
</dbReference>
<gene>
    <name evidence="4" type="ORF">COY67_02450</name>
</gene>
<dbReference type="PANTHER" id="PTHR12526:SF638">
    <property type="entry name" value="SPORE COAT PROTEIN SA"/>
    <property type="match status" value="1"/>
</dbReference>
<dbReference type="AlphaFoldDB" id="A0A2M7RCN5"/>
<feature type="domain" description="Glycosyl transferase family 1" evidence="2">
    <location>
        <begin position="196"/>
        <end position="360"/>
    </location>
</feature>
<protein>
    <recommendedName>
        <fullName evidence="6">Glycosyltransferase family 1 protein</fullName>
    </recommendedName>
</protein>
<evidence type="ECO:0000259" key="3">
    <source>
        <dbReference type="Pfam" id="PF13439"/>
    </source>
</evidence>
<reference evidence="5" key="1">
    <citation type="submission" date="2017-09" db="EMBL/GenBank/DDBJ databases">
        <title>Depth-based differentiation of microbial function through sediment-hosted aquifers and enrichment of novel symbionts in the deep terrestrial subsurface.</title>
        <authorList>
            <person name="Probst A.J."/>
            <person name="Ladd B."/>
            <person name="Jarett J.K."/>
            <person name="Geller-Mcgrath D.E."/>
            <person name="Sieber C.M.K."/>
            <person name="Emerson J.B."/>
            <person name="Anantharaman K."/>
            <person name="Thomas B.C."/>
            <person name="Malmstrom R."/>
            <person name="Stieglmeier M."/>
            <person name="Klingl A."/>
            <person name="Woyke T."/>
            <person name="Ryan C.M."/>
            <person name="Banfield J.F."/>
        </authorList>
    </citation>
    <scope>NUCLEOTIDE SEQUENCE [LARGE SCALE GENOMIC DNA]</scope>
</reference>
<comment type="caution">
    <text evidence="4">The sequence shown here is derived from an EMBL/GenBank/DDBJ whole genome shotgun (WGS) entry which is preliminary data.</text>
</comment>
<dbReference type="Pfam" id="PF00534">
    <property type="entry name" value="Glycos_transf_1"/>
    <property type="match status" value="1"/>
</dbReference>
<evidence type="ECO:0008006" key="6">
    <source>
        <dbReference type="Google" id="ProtNLM"/>
    </source>
</evidence>
<dbReference type="InterPro" id="IPR001296">
    <property type="entry name" value="Glyco_trans_1"/>
</dbReference>
<dbReference type="PANTHER" id="PTHR12526">
    <property type="entry name" value="GLYCOSYLTRANSFERASE"/>
    <property type="match status" value="1"/>
</dbReference>
<sequence>MVNKHYKIAHLVCTYPPYRGGMGKVAMEDSLQLVKRGYDVTVLTPKYKYLNTLSKHEEKKGVKIVRLLPLLEIGNAAILPQLFLILRKYDLVHVHFPFYGTGLFIFLAKIIWRKKLIIHYHMDNYASGLKDLIFRVYRFLFLPQLIKVADKIVVHSRDYAFNCQAAWWFKHYQDKIVAIPNGVDTKYYQPQNDLDKKINARRKEILFVGALDDAHYFKGVEVLLKALASIQYKDWKLNIIGNGNLVEYYQELVHILRLDDQVFFVHNCSDQDLVKYYSRAYVTVLPSTTMGEAFGIVLVESMACQTTVITSNLPGVRTVVDDDINGLLASPNNIESLRTKLDYLLANPDIAARFSRAGYQKVKQKYDWQSIGDQLEKLYEDLFN</sequence>
<dbReference type="InterPro" id="IPR028098">
    <property type="entry name" value="Glyco_trans_4-like_N"/>
</dbReference>
<evidence type="ECO:0000259" key="2">
    <source>
        <dbReference type="Pfam" id="PF00534"/>
    </source>
</evidence>